<protein>
    <recommendedName>
        <fullName evidence="2">Cell wall synthesis protein Wag31</fullName>
    </recommendedName>
    <alternativeName>
        <fullName evidence="7">Antigen 84</fullName>
    </alternativeName>
</protein>
<dbReference type="RefSeq" id="WP_204291777.1">
    <property type="nucleotide sequence ID" value="NZ_BAAAGZ010000062.1"/>
</dbReference>
<evidence type="ECO:0000256" key="8">
    <source>
        <dbReference type="SAM" id="Coils"/>
    </source>
</evidence>
<organism evidence="9 10">
    <name type="scientific">Micromonospora gifhornensis</name>
    <dbReference type="NCBI Taxonomy" id="84594"/>
    <lineage>
        <taxon>Bacteria</taxon>
        <taxon>Bacillati</taxon>
        <taxon>Actinomycetota</taxon>
        <taxon>Actinomycetes</taxon>
        <taxon>Micromonosporales</taxon>
        <taxon>Micromonosporaceae</taxon>
        <taxon>Micromonospora</taxon>
    </lineage>
</organism>
<evidence type="ECO:0000256" key="1">
    <source>
        <dbReference type="ARBA" id="ARBA00004496"/>
    </source>
</evidence>
<feature type="coiled-coil region" evidence="8">
    <location>
        <begin position="35"/>
        <end position="69"/>
    </location>
</feature>
<dbReference type="NCBIfam" id="TIGR03544">
    <property type="entry name" value="DivI1A_domain"/>
    <property type="match status" value="1"/>
</dbReference>
<dbReference type="InterPro" id="IPR019933">
    <property type="entry name" value="DivIVA_domain"/>
</dbReference>
<keyword evidence="3" id="KW-0963">Cytoplasm</keyword>
<dbReference type="Pfam" id="PF05103">
    <property type="entry name" value="DivIVA"/>
    <property type="match status" value="1"/>
</dbReference>
<evidence type="ECO:0000256" key="7">
    <source>
        <dbReference type="ARBA" id="ARBA00031737"/>
    </source>
</evidence>
<comment type="caution">
    <text evidence="9">The sequence shown here is derived from an EMBL/GenBank/DDBJ whole genome shotgun (WGS) entry which is preliminary data.</text>
</comment>
<keyword evidence="6" id="KW-0131">Cell cycle</keyword>
<sequence>MIYASGDRLHPHQVRAATFDRRWRGWDPGQVEALLGRVADEMARLQREVVTANTEAERIRQALRQWQSRHNACRHPTDQPQGGR</sequence>
<evidence type="ECO:0000256" key="5">
    <source>
        <dbReference type="ARBA" id="ARBA00023054"/>
    </source>
</evidence>
<reference evidence="9 10" key="1">
    <citation type="submission" date="2021-01" db="EMBL/GenBank/DDBJ databases">
        <title>Whole genome shotgun sequence of Verrucosispora gifhornensis NBRC 16317.</title>
        <authorList>
            <person name="Komaki H."/>
            <person name="Tamura T."/>
        </authorList>
    </citation>
    <scope>NUCLEOTIDE SEQUENCE [LARGE SCALE GENOMIC DNA]</scope>
    <source>
        <strain evidence="9 10">NBRC 16317</strain>
    </source>
</reference>
<name>A0ABQ4IG92_9ACTN</name>
<keyword evidence="4" id="KW-0132">Cell division</keyword>
<dbReference type="Proteomes" id="UP000647860">
    <property type="component" value="Unassembled WGS sequence"/>
</dbReference>
<dbReference type="Gene3D" id="6.10.250.660">
    <property type="match status" value="1"/>
</dbReference>
<dbReference type="EMBL" id="BOPA01000024">
    <property type="protein sequence ID" value="GIJ16905.1"/>
    <property type="molecule type" value="Genomic_DNA"/>
</dbReference>
<evidence type="ECO:0000256" key="2">
    <source>
        <dbReference type="ARBA" id="ARBA00018787"/>
    </source>
</evidence>
<evidence type="ECO:0000256" key="3">
    <source>
        <dbReference type="ARBA" id="ARBA00022490"/>
    </source>
</evidence>
<evidence type="ECO:0000256" key="6">
    <source>
        <dbReference type="ARBA" id="ARBA00023306"/>
    </source>
</evidence>
<keyword evidence="10" id="KW-1185">Reference proteome</keyword>
<keyword evidence="5 8" id="KW-0175">Coiled coil</keyword>
<accession>A0ABQ4IG92</accession>
<proteinExistence type="predicted"/>
<comment type="subcellular location">
    <subcellularLocation>
        <location evidence="1">Cytoplasm</location>
    </subcellularLocation>
</comment>
<gene>
    <name evidence="9" type="ORF">Vgi01_35890</name>
</gene>
<evidence type="ECO:0000313" key="10">
    <source>
        <dbReference type="Proteomes" id="UP000647860"/>
    </source>
</evidence>
<evidence type="ECO:0000256" key="4">
    <source>
        <dbReference type="ARBA" id="ARBA00022618"/>
    </source>
</evidence>
<dbReference type="InterPro" id="IPR007793">
    <property type="entry name" value="DivIVA_fam"/>
</dbReference>
<evidence type="ECO:0000313" key="9">
    <source>
        <dbReference type="EMBL" id="GIJ16905.1"/>
    </source>
</evidence>